<proteinExistence type="predicted"/>
<dbReference type="eggNOG" id="ENOG50306DT">
    <property type="taxonomic scope" value="Bacteria"/>
</dbReference>
<evidence type="ECO:0000256" key="1">
    <source>
        <dbReference type="SAM" id="Phobius"/>
    </source>
</evidence>
<dbReference type="EMBL" id="AJDQ01000012">
    <property type="protein sequence ID" value="EOI53598.1"/>
    <property type="molecule type" value="Genomic_DNA"/>
</dbReference>
<comment type="caution">
    <text evidence="2">The sequence shown here is derived from an EMBL/GenBank/DDBJ whole genome shotgun (WGS) entry which is preliminary data.</text>
</comment>
<dbReference type="PATRIC" id="fig|1158614.3.peg.3530"/>
<protein>
    <submittedName>
        <fullName evidence="2">Uncharacterized protein</fullName>
    </submittedName>
</protein>
<dbReference type="EMBL" id="ASWH01000001">
    <property type="protein sequence ID" value="EOW81127.1"/>
    <property type="molecule type" value="Genomic_DNA"/>
</dbReference>
<dbReference type="HOGENOM" id="CLU_1793445_0_0_9"/>
<evidence type="ECO:0000313" key="2">
    <source>
        <dbReference type="EMBL" id="EOI53598.1"/>
    </source>
</evidence>
<evidence type="ECO:0000313" key="5">
    <source>
        <dbReference type="Proteomes" id="UP000014160"/>
    </source>
</evidence>
<dbReference type="AlphaFoldDB" id="R2XG53"/>
<keyword evidence="1" id="KW-0472">Membrane</keyword>
<dbReference type="Proteomes" id="UP000013750">
    <property type="component" value="Unassembled WGS sequence"/>
</dbReference>
<keyword evidence="1" id="KW-1133">Transmembrane helix</keyword>
<organism evidence="2 4">
    <name type="scientific">Enterococcus gilvus ATCC BAA-350</name>
    <dbReference type="NCBI Taxonomy" id="1158614"/>
    <lineage>
        <taxon>Bacteria</taxon>
        <taxon>Bacillati</taxon>
        <taxon>Bacillota</taxon>
        <taxon>Bacilli</taxon>
        <taxon>Lactobacillales</taxon>
        <taxon>Enterococcaceae</taxon>
        <taxon>Enterococcus</taxon>
    </lineage>
</organism>
<gene>
    <name evidence="3" type="ORF">I592_00412</name>
    <name evidence="2" type="ORF">UKC_03550</name>
</gene>
<evidence type="ECO:0000313" key="4">
    <source>
        <dbReference type="Proteomes" id="UP000013750"/>
    </source>
</evidence>
<evidence type="ECO:0000313" key="3">
    <source>
        <dbReference type="EMBL" id="EOW81127.1"/>
    </source>
</evidence>
<accession>R2XG53</accession>
<dbReference type="OrthoDB" id="2194552at2"/>
<name>R2XG53_9ENTE</name>
<keyword evidence="5" id="KW-1185">Reference proteome</keyword>
<feature type="transmembrane region" description="Helical" evidence="1">
    <location>
        <begin position="34"/>
        <end position="54"/>
    </location>
</feature>
<dbReference type="RefSeq" id="WP_010781894.1">
    <property type="nucleotide sequence ID" value="NZ_ASWH01000001.1"/>
</dbReference>
<dbReference type="Proteomes" id="UP000014160">
    <property type="component" value="Unassembled WGS sequence"/>
</dbReference>
<reference evidence="2 4" key="1">
    <citation type="submission" date="2013-02" db="EMBL/GenBank/DDBJ databases">
        <title>The Genome Sequence of Enterococcus gilvus ATCC BAA-350.</title>
        <authorList>
            <consortium name="The Broad Institute Genome Sequencing Platform"/>
            <consortium name="The Broad Institute Genome Sequencing Center for Infectious Disease"/>
            <person name="Earl A.M."/>
            <person name="Gilmore M.S."/>
            <person name="Lebreton F."/>
            <person name="Walker B."/>
            <person name="Young S.K."/>
            <person name="Zeng Q."/>
            <person name="Gargeya S."/>
            <person name="Fitzgerald M."/>
            <person name="Haas B."/>
            <person name="Abouelleil A."/>
            <person name="Alvarado L."/>
            <person name="Arachchi H.M."/>
            <person name="Berlin A.M."/>
            <person name="Chapman S.B."/>
            <person name="Dewar J."/>
            <person name="Goldberg J."/>
            <person name="Griggs A."/>
            <person name="Gujja S."/>
            <person name="Hansen M."/>
            <person name="Howarth C."/>
            <person name="Imamovic A."/>
            <person name="Larimer J."/>
            <person name="McCowan C."/>
            <person name="Murphy C."/>
            <person name="Neiman D."/>
            <person name="Pearson M."/>
            <person name="Priest M."/>
            <person name="Roberts A."/>
            <person name="Saif S."/>
            <person name="Shea T."/>
            <person name="Sisk P."/>
            <person name="Sykes S."/>
            <person name="Wortman J."/>
            <person name="Nusbaum C."/>
            <person name="Birren B."/>
        </authorList>
    </citation>
    <scope>NUCLEOTIDE SEQUENCE [LARGE SCALE GENOMIC DNA]</scope>
    <source>
        <strain evidence="2 4">ATCC BAA-350</strain>
    </source>
</reference>
<reference evidence="3 5" key="2">
    <citation type="submission" date="2013-03" db="EMBL/GenBank/DDBJ databases">
        <title>The Genome Sequence of Enterococcus gilvus ATCC BAA-350 (PacBio/Illumina hybrid assembly).</title>
        <authorList>
            <consortium name="The Broad Institute Genomics Platform"/>
            <consortium name="The Broad Institute Genome Sequencing Center for Infectious Disease"/>
            <person name="Earl A."/>
            <person name="Russ C."/>
            <person name="Gilmore M."/>
            <person name="Surin D."/>
            <person name="Walker B."/>
            <person name="Young S."/>
            <person name="Zeng Q."/>
            <person name="Gargeya S."/>
            <person name="Fitzgerald M."/>
            <person name="Haas B."/>
            <person name="Abouelleil A."/>
            <person name="Allen A.W."/>
            <person name="Alvarado L."/>
            <person name="Arachchi H.M."/>
            <person name="Berlin A.M."/>
            <person name="Chapman S.B."/>
            <person name="Gainer-Dewar J."/>
            <person name="Goldberg J."/>
            <person name="Griggs A."/>
            <person name="Gujja S."/>
            <person name="Hansen M."/>
            <person name="Howarth C."/>
            <person name="Imamovic A."/>
            <person name="Ireland A."/>
            <person name="Larimer J."/>
            <person name="McCowan C."/>
            <person name="Murphy C."/>
            <person name="Pearson M."/>
            <person name="Poon T.W."/>
            <person name="Priest M."/>
            <person name="Roberts A."/>
            <person name="Saif S."/>
            <person name="Shea T."/>
            <person name="Sisk P."/>
            <person name="Sykes S."/>
            <person name="Wortman J."/>
            <person name="Nusbaum C."/>
            <person name="Birren B."/>
        </authorList>
    </citation>
    <scope>NUCLEOTIDE SEQUENCE [LARGE SCALE GENOMIC DNA]</scope>
    <source>
        <strain evidence="3 5">ATCC BAA-350</strain>
    </source>
</reference>
<sequence length="148" mass="16852">MEKQWKKIAATSRSIIKLVKEYAVIGLFRWKKQIASGLIVISVLLLLTLINTLMPHNSAWLQGKWFSQSVNYSFKPGNEAFTSWTIKCRNKVALKQAKVAVNSTKKCVVMTDDGNNIEYHATRTGRKQLELKIVRDGQSDQLIELSKK</sequence>
<keyword evidence="1" id="KW-0812">Transmembrane</keyword>